<evidence type="ECO:0000313" key="3">
    <source>
        <dbReference type="Proteomes" id="UP000016923"/>
    </source>
</evidence>
<reference evidence="2 3" key="1">
    <citation type="journal article" date="2013" name="BMC Genomics">
        <title>The genome and transcriptome of the pine saprophyte Ophiostoma piceae, and a comparison with the bark beetle-associated pine pathogen Grosmannia clavigera.</title>
        <authorList>
            <person name="Haridas S."/>
            <person name="Wang Y."/>
            <person name="Lim L."/>
            <person name="Massoumi Alamouti S."/>
            <person name="Jackman S."/>
            <person name="Docking R."/>
            <person name="Robertson G."/>
            <person name="Birol I."/>
            <person name="Bohlmann J."/>
            <person name="Breuil C."/>
        </authorList>
    </citation>
    <scope>NUCLEOTIDE SEQUENCE [LARGE SCALE GENOMIC DNA]</scope>
    <source>
        <strain evidence="2 3">UAMH 11346</strain>
    </source>
</reference>
<dbReference type="OrthoDB" id="2106152at2759"/>
<feature type="compositionally biased region" description="Basic and acidic residues" evidence="1">
    <location>
        <begin position="521"/>
        <end position="532"/>
    </location>
</feature>
<dbReference type="STRING" id="1262450.S3BQC4"/>
<accession>S3BQC4</accession>
<dbReference type="AlphaFoldDB" id="S3BQC4"/>
<dbReference type="EMBL" id="KE148167">
    <property type="protein sequence ID" value="EPE03534.1"/>
    <property type="molecule type" value="Genomic_DNA"/>
</dbReference>
<protein>
    <submittedName>
        <fullName evidence="2">Phytanoyl-dioxygenase</fullName>
    </submittedName>
</protein>
<keyword evidence="2" id="KW-0560">Oxidoreductase</keyword>
<keyword evidence="2" id="KW-0223">Dioxygenase</keyword>
<dbReference type="PANTHER" id="PTHR40470">
    <property type="entry name" value="PHYTANOYL-COA DIOXYGENASE FAMILY PROTEIN (AFU_ORTHOLOGUE AFUA_2G15850)"/>
    <property type="match status" value="1"/>
</dbReference>
<evidence type="ECO:0000313" key="2">
    <source>
        <dbReference type="EMBL" id="EPE03534.1"/>
    </source>
</evidence>
<evidence type="ECO:0000256" key="1">
    <source>
        <dbReference type="SAM" id="MobiDB-lite"/>
    </source>
</evidence>
<name>S3BQC4_OPHP1</name>
<feature type="region of interest" description="Disordered" evidence="1">
    <location>
        <begin position="521"/>
        <end position="560"/>
    </location>
</feature>
<dbReference type="HOGENOM" id="CLU_486700_0_0_1"/>
<dbReference type="SUPFAM" id="SSF51197">
    <property type="entry name" value="Clavaminate synthase-like"/>
    <property type="match status" value="1"/>
</dbReference>
<dbReference type="Proteomes" id="UP000016923">
    <property type="component" value="Unassembled WGS sequence"/>
</dbReference>
<sequence>MEDPYLTSLKRDGFVVVPSIISGDALTALQEAATRTAELARRGDWPHVRTVGKQFPPWDRWDRAAADAAAASHGTDQPGIWGVQHLMRPGMPDAPTFIKSYFAAGGVLDVAKRLMVCADDDLLMELYNMLVRPDYQDYELRWHRDDIAADATPADELAQLMPEGELAPQRHAQWNLALWDDASLIVVPGSHRRARTEAERAAAPLQESLPDMLVVQLKPGDAVFYNNNILHRGVYKTDVERTTLHGSVGHAAGSRARARNVLQHGIGEWVESCDFSSLSATGGERARAEGMRARIVKLGQDAGDIGHGDAERWTRQQQPVPPRRTRTAQPCHGCLYLPFQRLLVRVVPQHNSVFLSGVRVSGLAPPRLFTHVALAAHTVARVFRRQVRIARPQPRHLHLGVAHRHHQHSATQHVQLALKQQGHVQHDRPRASQVVVGQGAVHGAAHGRMHDAVQHIAVAAPLGVVAKHAAAERRPVQRAVFQQQVRRRRPKVGDDLVVARGAGLHDLARKLVGIDHGEVVGRGREQGRDGRLAGRNRPCQADQEHDVGEREQEGSEGKGA</sequence>
<keyword evidence="3" id="KW-1185">Reference proteome</keyword>
<dbReference type="eggNOG" id="ENOG502RXJG">
    <property type="taxonomic scope" value="Eukaryota"/>
</dbReference>
<feature type="compositionally biased region" description="Basic and acidic residues" evidence="1">
    <location>
        <begin position="542"/>
        <end position="560"/>
    </location>
</feature>
<gene>
    <name evidence="2" type="ORF">F503_06707</name>
</gene>
<dbReference type="GO" id="GO:0051213">
    <property type="term" value="F:dioxygenase activity"/>
    <property type="evidence" value="ECO:0007669"/>
    <property type="project" value="UniProtKB-KW"/>
</dbReference>
<dbReference type="InterPro" id="IPR008775">
    <property type="entry name" value="Phytyl_CoA_dOase-like"/>
</dbReference>
<dbReference type="VEuPathDB" id="FungiDB:F503_06707"/>
<organism evidence="2 3">
    <name type="scientific">Ophiostoma piceae (strain UAMH 11346)</name>
    <name type="common">Sap stain fungus</name>
    <dbReference type="NCBI Taxonomy" id="1262450"/>
    <lineage>
        <taxon>Eukaryota</taxon>
        <taxon>Fungi</taxon>
        <taxon>Dikarya</taxon>
        <taxon>Ascomycota</taxon>
        <taxon>Pezizomycotina</taxon>
        <taxon>Sordariomycetes</taxon>
        <taxon>Sordariomycetidae</taxon>
        <taxon>Ophiostomatales</taxon>
        <taxon>Ophiostomataceae</taxon>
        <taxon>Ophiostoma</taxon>
    </lineage>
</organism>
<dbReference type="PANTHER" id="PTHR40470:SF1">
    <property type="entry name" value="PHYTANOYL-COA DIOXYGENASE FAMILY PROTEIN (AFU_ORTHOLOGUE AFUA_2G15850)"/>
    <property type="match status" value="1"/>
</dbReference>
<dbReference type="Pfam" id="PF05721">
    <property type="entry name" value="PhyH"/>
    <property type="match status" value="1"/>
</dbReference>
<dbReference type="Gene3D" id="2.60.120.620">
    <property type="entry name" value="q2cbj1_9rhob like domain"/>
    <property type="match status" value="1"/>
</dbReference>
<proteinExistence type="predicted"/>